<evidence type="ECO:0000313" key="4">
    <source>
        <dbReference type="EMBL" id="AJF07431.1"/>
    </source>
</evidence>
<protein>
    <recommendedName>
        <fullName evidence="1">Alpha-ribazole phosphatase</fullName>
        <ecNumber evidence="1">3.1.3.73</ecNumber>
    </recommendedName>
</protein>
<dbReference type="EC" id="3.1.3.73" evidence="1"/>
<dbReference type="STRING" id="483547.GSUB_13860"/>
<keyword evidence="5" id="KW-1185">Reference proteome</keyword>
<sequence>MGSRTRIYLIRHGQVEGFDNRRYNGQSDVALTAVGRRQSRQITERLAAQSLTAIYSSDLSRCAFAARCLGERHGLEPQFLASMRELHIGEWEGRTWQELQEKHPDQWQARLDDLVNYRVPGGESLQEMAQRVRPTVQTLIARHRDAEIALVGHGGVNRVILLDAIGAPLDRMFAIEQDYACLNIIDYFDDGRTTVRLLNG</sequence>
<dbReference type="CDD" id="cd07067">
    <property type="entry name" value="HP_PGM_like"/>
    <property type="match status" value="1"/>
</dbReference>
<dbReference type="InterPro" id="IPR017578">
    <property type="entry name" value="Ribazole_CobC"/>
</dbReference>
<evidence type="ECO:0000256" key="2">
    <source>
        <dbReference type="PIRSR" id="PIRSR613078-1"/>
    </source>
</evidence>
<dbReference type="InterPro" id="IPR029033">
    <property type="entry name" value="His_PPase_superfam"/>
</dbReference>
<dbReference type="RefSeq" id="WP_040201338.1">
    <property type="nucleotide sequence ID" value="NZ_CP010311.1"/>
</dbReference>
<proteinExistence type="predicted"/>
<dbReference type="Pfam" id="PF00300">
    <property type="entry name" value="His_Phos_1"/>
    <property type="match status" value="1"/>
</dbReference>
<feature type="active site" description="Proton donor/acceptor" evidence="2">
    <location>
        <position position="85"/>
    </location>
</feature>
<dbReference type="OrthoDB" id="9781415at2"/>
<evidence type="ECO:0000256" key="1">
    <source>
        <dbReference type="NCBIfam" id="TIGR03162"/>
    </source>
</evidence>
<dbReference type="SUPFAM" id="SSF53254">
    <property type="entry name" value="Phosphoglycerate mutase-like"/>
    <property type="match status" value="1"/>
</dbReference>
<dbReference type="PANTHER" id="PTHR48100">
    <property type="entry name" value="BROAD-SPECIFICITY PHOSPHATASE YOR283W-RELATED"/>
    <property type="match status" value="1"/>
</dbReference>
<dbReference type="PANTHER" id="PTHR48100:SF10">
    <property type="entry name" value="2-CARBOXY-D-ARABINITOL-1-PHOSPHATASE-RELATED"/>
    <property type="match status" value="1"/>
</dbReference>
<reference evidence="4 5" key="1">
    <citation type="journal article" date="2015" name="Genome Announc.">
        <title>Genomes of Geoalkalibacter ferrihydriticus Z-0531T and Geoalkalibacter subterraneus Red1T, Two Haloalkaliphilic Metal-Reducing Deltaproteobacteria.</title>
        <authorList>
            <person name="Badalamenti J.P."/>
            <person name="Krajmalnik-Brown R."/>
            <person name="Torres C.I."/>
            <person name="Bond D.R."/>
        </authorList>
    </citation>
    <scope>NUCLEOTIDE SEQUENCE [LARGE SCALE GENOMIC DNA]</scope>
    <source>
        <strain evidence="4 5">Red1</strain>
    </source>
</reference>
<accession>A0A0B5FUY9</accession>
<dbReference type="GO" id="GO:0009236">
    <property type="term" value="P:cobalamin biosynthetic process"/>
    <property type="evidence" value="ECO:0007669"/>
    <property type="project" value="UniProtKB-UniRule"/>
</dbReference>
<name>A0A0B5FUY9_9BACT</name>
<dbReference type="Proteomes" id="UP000035036">
    <property type="component" value="Chromosome"/>
</dbReference>
<evidence type="ECO:0000256" key="3">
    <source>
        <dbReference type="PIRSR" id="PIRSR613078-2"/>
    </source>
</evidence>
<dbReference type="SMART" id="SM00855">
    <property type="entry name" value="PGAM"/>
    <property type="match status" value="1"/>
</dbReference>
<feature type="binding site" evidence="3">
    <location>
        <position position="61"/>
    </location>
    <ligand>
        <name>substrate</name>
    </ligand>
</feature>
<dbReference type="InterPro" id="IPR013078">
    <property type="entry name" value="His_Pase_superF_clade-1"/>
</dbReference>
<gene>
    <name evidence="4" type="ORF">GSUB_13860</name>
</gene>
<dbReference type="GO" id="GO:0043755">
    <property type="term" value="F:alpha-ribazole phosphatase activity"/>
    <property type="evidence" value="ECO:0007669"/>
    <property type="project" value="UniProtKB-UniRule"/>
</dbReference>
<dbReference type="AlphaFoldDB" id="A0A0B5FUY9"/>
<dbReference type="InterPro" id="IPR050275">
    <property type="entry name" value="PGM_Phosphatase"/>
</dbReference>
<dbReference type="NCBIfam" id="TIGR03162">
    <property type="entry name" value="ribazole_cobC"/>
    <property type="match status" value="1"/>
</dbReference>
<organism evidence="4 5">
    <name type="scientific">Geoalkalibacter subterraneus</name>
    <dbReference type="NCBI Taxonomy" id="483547"/>
    <lineage>
        <taxon>Bacteria</taxon>
        <taxon>Pseudomonadati</taxon>
        <taxon>Thermodesulfobacteriota</taxon>
        <taxon>Desulfuromonadia</taxon>
        <taxon>Desulfuromonadales</taxon>
        <taxon>Geoalkalibacteraceae</taxon>
        <taxon>Geoalkalibacter</taxon>
    </lineage>
</organism>
<evidence type="ECO:0000313" key="5">
    <source>
        <dbReference type="Proteomes" id="UP000035036"/>
    </source>
</evidence>
<feature type="active site" description="Tele-phosphohistidine intermediate" evidence="2">
    <location>
        <position position="12"/>
    </location>
</feature>
<dbReference type="Gene3D" id="3.40.50.1240">
    <property type="entry name" value="Phosphoglycerate mutase-like"/>
    <property type="match status" value="1"/>
</dbReference>
<dbReference type="KEGG" id="gsb:GSUB_13860"/>
<dbReference type="EMBL" id="CP010311">
    <property type="protein sequence ID" value="AJF07431.1"/>
    <property type="molecule type" value="Genomic_DNA"/>
</dbReference>
<dbReference type="HOGENOM" id="CLU_033323_8_4_7"/>